<dbReference type="RefSeq" id="WP_076814330.1">
    <property type="nucleotide sequence ID" value="NZ_MOMC01000012.1"/>
</dbReference>
<evidence type="ECO:0000313" key="3">
    <source>
        <dbReference type="EMBL" id="ONH32285.1"/>
    </source>
</evidence>
<reference evidence="4" key="1">
    <citation type="submission" date="2016-10" db="EMBL/GenBank/DDBJ databases">
        <title>Frankia sp. NRRL B-16386 Genome sequencing.</title>
        <authorList>
            <person name="Ghodhbane-Gtari F."/>
            <person name="Swanson E."/>
            <person name="Gueddou A."/>
            <person name="Hezbri K."/>
            <person name="Ktari K."/>
            <person name="Nouioui I."/>
            <person name="Morris K."/>
            <person name="Simpson S."/>
            <person name="Abebe-Akele F."/>
            <person name="Thomas K."/>
            <person name="Gtari M."/>
            <person name="Tisa L.S."/>
        </authorList>
    </citation>
    <scope>NUCLEOTIDE SEQUENCE [LARGE SCALE GENOMIC DNA]</scope>
    <source>
        <strain evidence="4">NRRL B-16386</strain>
    </source>
</reference>
<dbReference type="STRING" id="1834516.BL253_06115"/>
<sequence length="172" mass="17818">MDVGNEARTGTAEAERPVGAASAPVGGLKAPPLTGRVAYVFGVALPAQYGAWVSRDLTGPGWRRRQALRPVLMMLPFAVVFALLPGPVGTRAVLVGFLLVAAGALGLGLSGHFRNRRLVQHGFPPVIKPNAEDVEDEEPVPAARPGGRTGGTPSRSTTPSVDPEDDPDGVNA</sequence>
<gene>
    <name evidence="3" type="ORF">BL253_06115</name>
</gene>
<evidence type="ECO:0000256" key="1">
    <source>
        <dbReference type="SAM" id="MobiDB-lite"/>
    </source>
</evidence>
<evidence type="ECO:0008006" key="5">
    <source>
        <dbReference type="Google" id="ProtNLM"/>
    </source>
</evidence>
<feature type="transmembrane region" description="Helical" evidence="2">
    <location>
        <begin position="92"/>
        <end position="113"/>
    </location>
</feature>
<organism evidence="3 4">
    <name type="scientific">Pseudofrankia asymbiotica</name>
    <dbReference type="NCBI Taxonomy" id="1834516"/>
    <lineage>
        <taxon>Bacteria</taxon>
        <taxon>Bacillati</taxon>
        <taxon>Actinomycetota</taxon>
        <taxon>Actinomycetes</taxon>
        <taxon>Frankiales</taxon>
        <taxon>Frankiaceae</taxon>
        <taxon>Pseudofrankia</taxon>
    </lineage>
</organism>
<dbReference type="AlphaFoldDB" id="A0A1V2IGW2"/>
<dbReference type="Pfam" id="PF17240">
    <property type="entry name" value="DUF5313"/>
    <property type="match status" value="1"/>
</dbReference>
<dbReference type="EMBL" id="MOMC01000012">
    <property type="protein sequence ID" value="ONH32285.1"/>
    <property type="molecule type" value="Genomic_DNA"/>
</dbReference>
<dbReference type="OrthoDB" id="5195204at2"/>
<feature type="compositionally biased region" description="Low complexity" evidence="1">
    <location>
        <begin position="151"/>
        <end position="160"/>
    </location>
</feature>
<evidence type="ECO:0000256" key="2">
    <source>
        <dbReference type="SAM" id="Phobius"/>
    </source>
</evidence>
<evidence type="ECO:0000313" key="4">
    <source>
        <dbReference type="Proteomes" id="UP000188929"/>
    </source>
</evidence>
<proteinExistence type="predicted"/>
<comment type="caution">
    <text evidence="3">The sequence shown here is derived from an EMBL/GenBank/DDBJ whole genome shotgun (WGS) entry which is preliminary data.</text>
</comment>
<name>A0A1V2IGW2_9ACTN</name>
<feature type="compositionally biased region" description="Acidic residues" evidence="1">
    <location>
        <begin position="162"/>
        <end position="172"/>
    </location>
</feature>
<dbReference type="InterPro" id="IPR035197">
    <property type="entry name" value="DUF5313"/>
</dbReference>
<protein>
    <recommendedName>
        <fullName evidence="5">DUF5313 domain-containing protein</fullName>
    </recommendedName>
</protein>
<keyword evidence="4" id="KW-1185">Reference proteome</keyword>
<keyword evidence="2" id="KW-0472">Membrane</keyword>
<dbReference type="Proteomes" id="UP000188929">
    <property type="component" value="Unassembled WGS sequence"/>
</dbReference>
<feature type="transmembrane region" description="Helical" evidence="2">
    <location>
        <begin position="37"/>
        <end position="55"/>
    </location>
</feature>
<feature type="region of interest" description="Disordered" evidence="1">
    <location>
        <begin position="124"/>
        <end position="172"/>
    </location>
</feature>
<keyword evidence="2" id="KW-1133">Transmembrane helix</keyword>
<keyword evidence="2" id="KW-0812">Transmembrane</keyword>
<accession>A0A1V2IGW2</accession>
<feature type="transmembrane region" description="Helical" evidence="2">
    <location>
        <begin position="67"/>
        <end position="86"/>
    </location>
</feature>